<keyword evidence="4" id="KW-0804">Transcription</keyword>
<dbReference type="Gene3D" id="3.40.190.10">
    <property type="entry name" value="Periplasmic binding protein-like II"/>
    <property type="match status" value="2"/>
</dbReference>
<evidence type="ECO:0000256" key="2">
    <source>
        <dbReference type="ARBA" id="ARBA00023015"/>
    </source>
</evidence>
<reference evidence="6 7" key="1">
    <citation type="submission" date="2018-10" db="EMBL/GenBank/DDBJ databases">
        <title>Genomic Encyclopedia of Archaeal and Bacterial Type Strains, Phase II (KMG-II): from individual species to whole genera.</title>
        <authorList>
            <person name="Goeker M."/>
        </authorList>
    </citation>
    <scope>NUCLEOTIDE SEQUENCE [LARGE SCALE GENOMIC DNA]</scope>
    <source>
        <strain evidence="6 7">DSM 14954</strain>
    </source>
</reference>
<dbReference type="GO" id="GO:0003677">
    <property type="term" value="F:DNA binding"/>
    <property type="evidence" value="ECO:0007669"/>
    <property type="project" value="UniProtKB-KW"/>
</dbReference>
<keyword evidence="3" id="KW-0238">DNA-binding</keyword>
<dbReference type="CDD" id="cd08414">
    <property type="entry name" value="PBP2_LTTR_aromatics_like"/>
    <property type="match status" value="1"/>
</dbReference>
<comment type="caution">
    <text evidence="6">The sequence shown here is derived from an EMBL/GenBank/DDBJ whole genome shotgun (WGS) entry which is preliminary data.</text>
</comment>
<dbReference type="InterPro" id="IPR005119">
    <property type="entry name" value="LysR_subst-bd"/>
</dbReference>
<gene>
    <name evidence="6" type="ORF">C8N24_5448</name>
</gene>
<comment type="similarity">
    <text evidence="1">Belongs to the LysR transcriptional regulatory family.</text>
</comment>
<proteinExistence type="inferred from homology"/>
<evidence type="ECO:0000313" key="7">
    <source>
        <dbReference type="Proteomes" id="UP000278962"/>
    </source>
</evidence>
<dbReference type="PROSITE" id="PS50931">
    <property type="entry name" value="HTH_LYSR"/>
    <property type="match status" value="1"/>
</dbReference>
<dbReference type="Pfam" id="PF00126">
    <property type="entry name" value="HTH_1"/>
    <property type="match status" value="1"/>
</dbReference>
<dbReference type="Proteomes" id="UP000278962">
    <property type="component" value="Unassembled WGS sequence"/>
</dbReference>
<dbReference type="RefSeq" id="WP_121255975.1">
    <property type="nucleotide sequence ID" value="NZ_RBIL01000002.1"/>
</dbReference>
<evidence type="ECO:0000259" key="5">
    <source>
        <dbReference type="PROSITE" id="PS50931"/>
    </source>
</evidence>
<keyword evidence="2" id="KW-0805">Transcription regulation</keyword>
<accession>A0A660L0H1</accession>
<feature type="domain" description="HTH lysR-type" evidence="5">
    <location>
        <begin position="1"/>
        <end position="59"/>
    </location>
</feature>
<evidence type="ECO:0000256" key="4">
    <source>
        <dbReference type="ARBA" id="ARBA00023163"/>
    </source>
</evidence>
<dbReference type="FunFam" id="1.10.10.10:FF:000001">
    <property type="entry name" value="LysR family transcriptional regulator"/>
    <property type="match status" value="1"/>
</dbReference>
<evidence type="ECO:0000313" key="6">
    <source>
        <dbReference type="EMBL" id="RKQ87427.1"/>
    </source>
</evidence>
<dbReference type="Pfam" id="PF03466">
    <property type="entry name" value="LysR_substrate"/>
    <property type="match status" value="1"/>
</dbReference>
<dbReference type="OrthoDB" id="4140098at2"/>
<dbReference type="InterPro" id="IPR036390">
    <property type="entry name" value="WH_DNA-bd_sf"/>
</dbReference>
<dbReference type="InterPro" id="IPR036388">
    <property type="entry name" value="WH-like_DNA-bd_sf"/>
</dbReference>
<dbReference type="AlphaFoldDB" id="A0A660L0H1"/>
<dbReference type="SUPFAM" id="SSF53850">
    <property type="entry name" value="Periplasmic binding protein-like II"/>
    <property type="match status" value="1"/>
</dbReference>
<dbReference type="SUPFAM" id="SSF46785">
    <property type="entry name" value="Winged helix' DNA-binding domain"/>
    <property type="match status" value="1"/>
</dbReference>
<dbReference type="GO" id="GO:0003700">
    <property type="term" value="F:DNA-binding transcription factor activity"/>
    <property type="evidence" value="ECO:0007669"/>
    <property type="project" value="InterPro"/>
</dbReference>
<organism evidence="6 7">
    <name type="scientific">Solirubrobacter pauli</name>
    <dbReference type="NCBI Taxonomy" id="166793"/>
    <lineage>
        <taxon>Bacteria</taxon>
        <taxon>Bacillati</taxon>
        <taxon>Actinomycetota</taxon>
        <taxon>Thermoleophilia</taxon>
        <taxon>Solirubrobacterales</taxon>
        <taxon>Solirubrobacteraceae</taxon>
        <taxon>Solirubrobacter</taxon>
    </lineage>
</organism>
<dbReference type="PANTHER" id="PTHR30346">
    <property type="entry name" value="TRANSCRIPTIONAL DUAL REGULATOR HCAR-RELATED"/>
    <property type="match status" value="1"/>
</dbReference>
<dbReference type="InterPro" id="IPR000847">
    <property type="entry name" value="LysR_HTH_N"/>
</dbReference>
<dbReference type="PRINTS" id="PR00039">
    <property type="entry name" value="HTHLYSR"/>
</dbReference>
<evidence type="ECO:0000256" key="3">
    <source>
        <dbReference type="ARBA" id="ARBA00023125"/>
    </source>
</evidence>
<dbReference type="Gene3D" id="1.10.10.10">
    <property type="entry name" value="Winged helix-like DNA-binding domain superfamily/Winged helix DNA-binding domain"/>
    <property type="match status" value="1"/>
</dbReference>
<name>A0A660L0H1_9ACTN</name>
<dbReference type="EMBL" id="RBIL01000002">
    <property type="protein sequence ID" value="RKQ87427.1"/>
    <property type="molecule type" value="Genomic_DNA"/>
</dbReference>
<dbReference type="PANTHER" id="PTHR30346:SF0">
    <property type="entry name" value="HCA OPERON TRANSCRIPTIONAL ACTIVATOR HCAR"/>
    <property type="match status" value="1"/>
</dbReference>
<evidence type="ECO:0000256" key="1">
    <source>
        <dbReference type="ARBA" id="ARBA00009437"/>
    </source>
</evidence>
<sequence>MAEIRQLRYFLAVVEHGSVSRAAVELHLSQSALSETLRKLEVELGVQLLTRGGRGVTPTAAGEALAATGAEAVRAFDAALDAARGQTGRLRVGFEATGAGLLSTQARARFLARFPHVRVEPRRYDWGGEVAGLRDGECDVAFVWLPADTTGLRSEIVTTERRFAALPYTHPLSGRAAVEIDELNADPIVWTRLAPRYWVDWWAVNPRPDGSAPRWGPESQNVEEMLEQVADGSAYCIVPASMTEFYARPDLVWVPIEDVDPLRIALAWRERDANPLVAAFAAIVRELTE</sequence>
<protein>
    <submittedName>
        <fullName evidence="6">LysR family transcriptional regulator</fullName>
    </submittedName>
</protein>
<keyword evidence="7" id="KW-1185">Reference proteome</keyword>
<dbReference type="GO" id="GO:0032993">
    <property type="term" value="C:protein-DNA complex"/>
    <property type="evidence" value="ECO:0007669"/>
    <property type="project" value="TreeGrafter"/>
</dbReference>